<feature type="transmembrane region" description="Helical" evidence="7">
    <location>
        <begin position="195"/>
        <end position="219"/>
    </location>
</feature>
<accession>A3LU73</accession>
<evidence type="ECO:0000313" key="10">
    <source>
        <dbReference type="Proteomes" id="UP000002258"/>
    </source>
</evidence>
<comment type="subcellular location">
    <subcellularLocation>
        <location evidence="1">Membrane</location>
        <topology evidence="1">Multi-pass membrane protein</topology>
    </subcellularLocation>
</comment>
<dbReference type="PANTHER" id="PTHR23504:SF15">
    <property type="entry name" value="MAJOR FACILITATOR SUPERFAMILY (MFS) PROFILE DOMAIN-CONTAINING PROTEIN"/>
    <property type="match status" value="1"/>
</dbReference>
<keyword evidence="5 7" id="KW-0472">Membrane</keyword>
<evidence type="ECO:0000256" key="3">
    <source>
        <dbReference type="ARBA" id="ARBA00022692"/>
    </source>
</evidence>
<feature type="transmembrane region" description="Helical" evidence="7">
    <location>
        <begin position="471"/>
        <end position="493"/>
    </location>
</feature>
<dbReference type="PROSITE" id="PS50850">
    <property type="entry name" value="MFS"/>
    <property type="match status" value="1"/>
</dbReference>
<feature type="transmembrane region" description="Helical" evidence="7">
    <location>
        <begin position="505"/>
        <end position="524"/>
    </location>
</feature>
<dbReference type="OrthoDB" id="10262656at2759"/>
<dbReference type="eggNOG" id="KOG2615">
    <property type="taxonomic scope" value="Eukaryota"/>
</dbReference>
<dbReference type="InterPro" id="IPR011701">
    <property type="entry name" value="MFS"/>
</dbReference>
<evidence type="ECO:0000256" key="6">
    <source>
        <dbReference type="SAM" id="MobiDB-lite"/>
    </source>
</evidence>
<dbReference type="GO" id="GO:0016020">
    <property type="term" value="C:membrane"/>
    <property type="evidence" value="ECO:0007669"/>
    <property type="project" value="UniProtKB-SubCell"/>
</dbReference>
<dbReference type="OMA" id="EIAHENR"/>
<dbReference type="GO" id="GO:0022857">
    <property type="term" value="F:transmembrane transporter activity"/>
    <property type="evidence" value="ECO:0007669"/>
    <property type="project" value="InterPro"/>
</dbReference>
<sequence length="532" mass="59731">MTTNKFTIQEQLSGFPVFQMVIIGFLRLSEPIAFTSMFPYIYFMIKHFDIAEDDAQISTYSGYLAASFSFSQFLSTVHWAKASNKYGRKTILLCGCAGTAFSMIIFGLSKNFYMALFARSLMGLLNGNVSIMRTTVGEIAHENRHQGLAFSNLSLLWSFGKCIGGWLGGVLTSTKVSKSSTTKLSRADEGLFSRYPFLLSNVVVAVLILIFIVIGWLFLEETHEEKKYSRDIGLEVGDALRRSLGFQVPERPWKSRGQYFEVGQPLLDEEMEDNSVIEMHNYPHKGKSSRVDISDADASQSETDTEAEHESIIPLAVRKCIISNFMCSFQNLIYVEFYPVLLAKALRVEDLKFPFHIKGGYGFSAAEIGKLLSITGLIGVVLVSLLFPVITKYCRTDLGFRIGLSINPIIYFFLPLYVFTSHKYNEAMPKYVTGLLLYLNSSVVSFANGITFAQNLILIHRASPKKQRALINSYAMTVTALARCAAPIIWGWIISKFDAQGYGGMSWWVLSVWSIMTFSHSLFIHETDAEET</sequence>
<gene>
    <name evidence="9" type="ORF">PICST_44978</name>
</gene>
<dbReference type="SUPFAM" id="SSF103473">
    <property type="entry name" value="MFS general substrate transporter"/>
    <property type="match status" value="1"/>
</dbReference>
<evidence type="ECO:0000259" key="8">
    <source>
        <dbReference type="PROSITE" id="PS50850"/>
    </source>
</evidence>
<dbReference type="InterPro" id="IPR036259">
    <property type="entry name" value="MFS_trans_sf"/>
</dbReference>
<keyword evidence="3 7" id="KW-0812">Transmembrane</keyword>
<dbReference type="GeneID" id="4838480"/>
<dbReference type="InterPro" id="IPR020846">
    <property type="entry name" value="MFS_dom"/>
</dbReference>
<feature type="transmembrane region" description="Helical" evidence="7">
    <location>
        <begin position="21"/>
        <end position="45"/>
    </location>
</feature>
<dbReference type="PANTHER" id="PTHR23504">
    <property type="entry name" value="MAJOR FACILITATOR SUPERFAMILY DOMAIN-CONTAINING PROTEIN 10"/>
    <property type="match status" value="1"/>
</dbReference>
<feature type="transmembrane region" description="Helical" evidence="7">
    <location>
        <begin position="398"/>
        <end position="418"/>
    </location>
</feature>
<evidence type="ECO:0000256" key="1">
    <source>
        <dbReference type="ARBA" id="ARBA00004141"/>
    </source>
</evidence>
<keyword evidence="10" id="KW-1185">Reference proteome</keyword>
<evidence type="ECO:0000313" key="9">
    <source>
        <dbReference type="EMBL" id="ABN66193.2"/>
    </source>
</evidence>
<dbReference type="Pfam" id="PF07690">
    <property type="entry name" value="MFS_1"/>
    <property type="match status" value="1"/>
</dbReference>
<dbReference type="HOGENOM" id="CLU_001265_54_5_1"/>
<evidence type="ECO:0000256" key="5">
    <source>
        <dbReference type="ARBA" id="ARBA00023136"/>
    </source>
</evidence>
<keyword evidence="4 7" id="KW-1133">Transmembrane helix</keyword>
<dbReference type="KEGG" id="pic:PICST_44978"/>
<dbReference type="AlphaFoldDB" id="A3LU73"/>
<feature type="transmembrane region" description="Helical" evidence="7">
    <location>
        <begin position="438"/>
        <end position="459"/>
    </location>
</feature>
<keyword evidence="2" id="KW-0813">Transport</keyword>
<name>A3LU73_PICST</name>
<feature type="transmembrane region" description="Helical" evidence="7">
    <location>
        <begin position="57"/>
        <end position="79"/>
    </location>
</feature>
<dbReference type="CDD" id="cd17330">
    <property type="entry name" value="MFS_SLC46_TetA_like"/>
    <property type="match status" value="1"/>
</dbReference>
<dbReference type="EMBL" id="CP000498">
    <property type="protein sequence ID" value="ABN66193.2"/>
    <property type="molecule type" value="Genomic_DNA"/>
</dbReference>
<feature type="transmembrane region" description="Helical" evidence="7">
    <location>
        <begin position="91"/>
        <end position="109"/>
    </location>
</feature>
<evidence type="ECO:0000256" key="2">
    <source>
        <dbReference type="ARBA" id="ARBA00022448"/>
    </source>
</evidence>
<dbReference type="RefSeq" id="XP_001384222.2">
    <property type="nucleotide sequence ID" value="XM_001384185.1"/>
</dbReference>
<feature type="region of interest" description="Disordered" evidence="6">
    <location>
        <begin position="285"/>
        <end position="305"/>
    </location>
</feature>
<feature type="transmembrane region" description="Helical" evidence="7">
    <location>
        <begin position="371"/>
        <end position="391"/>
    </location>
</feature>
<dbReference type="InParanoid" id="A3LU73"/>
<proteinExistence type="predicted"/>
<protein>
    <submittedName>
        <fullName evidence="9">Major facilitator superfamily</fullName>
    </submittedName>
</protein>
<dbReference type="Gene3D" id="1.20.1250.20">
    <property type="entry name" value="MFS general substrate transporter like domains"/>
    <property type="match status" value="1"/>
</dbReference>
<evidence type="ECO:0000256" key="4">
    <source>
        <dbReference type="ARBA" id="ARBA00022989"/>
    </source>
</evidence>
<feature type="domain" description="Major facilitator superfamily (MFS) profile" evidence="8">
    <location>
        <begin position="17"/>
        <end position="529"/>
    </location>
</feature>
<organism evidence="9 10">
    <name type="scientific">Scheffersomyces stipitis (strain ATCC 58785 / CBS 6054 / NBRC 10063 / NRRL Y-11545)</name>
    <name type="common">Yeast</name>
    <name type="synonym">Pichia stipitis</name>
    <dbReference type="NCBI Taxonomy" id="322104"/>
    <lineage>
        <taxon>Eukaryota</taxon>
        <taxon>Fungi</taxon>
        <taxon>Dikarya</taxon>
        <taxon>Ascomycota</taxon>
        <taxon>Saccharomycotina</taxon>
        <taxon>Pichiomycetes</taxon>
        <taxon>Debaryomycetaceae</taxon>
        <taxon>Scheffersomyces</taxon>
    </lineage>
</organism>
<dbReference type="Proteomes" id="UP000002258">
    <property type="component" value="Chromosome 4"/>
</dbReference>
<evidence type="ECO:0000256" key="7">
    <source>
        <dbReference type="SAM" id="Phobius"/>
    </source>
</evidence>
<reference evidence="9 10" key="1">
    <citation type="journal article" date="2007" name="Nat. Biotechnol.">
        <title>Genome sequence of the lignocellulose-bioconverting and xylose-fermenting yeast Pichia stipitis.</title>
        <authorList>
            <person name="Jeffries T.W."/>
            <person name="Grigoriev I.V."/>
            <person name="Grimwood J."/>
            <person name="Laplaza J.M."/>
            <person name="Aerts A."/>
            <person name="Salamov A."/>
            <person name="Schmutz J."/>
            <person name="Lindquist E."/>
            <person name="Dehal P."/>
            <person name="Shapiro H."/>
            <person name="Jin Y.S."/>
            <person name="Passoth V."/>
            <person name="Richardson P.M."/>
        </authorList>
    </citation>
    <scope>NUCLEOTIDE SEQUENCE [LARGE SCALE GENOMIC DNA]</scope>
    <source>
        <strain evidence="10">ATCC 58785 / CBS 6054 / NBRC 10063 / NRRL Y-11545</strain>
    </source>
</reference>